<sequence>MRGYRLLGRVTVSAAACVAVVFACTATPHAVPGQSPEPATVYVALGDSFSAGVALPPLVNPVSPGICLRSTVNYPSVVAGALGVTRFRDVTCSGAVMADLAGRQSDMDGSPIAPQYDALTVDTTLVTVGVGGNDIGLVGLGVGCINVLPEPAGRSCAAANTAGGADLVGETIEAFAPAYAEMIEQIRARAPLARILLVGYPTGIRPEGCFDRQPVWAVDAAYLQAKIDQLNAVMAEQADAHGAEYVDVATSSASHDACAAPGQAWMVGALPTDPGAIASMHPTAAGHRNSAQQVLNTLAGR</sequence>
<dbReference type="Proteomes" id="UP001551695">
    <property type="component" value="Unassembled WGS sequence"/>
</dbReference>
<feature type="domain" description="SGNH hydrolase-type esterase" evidence="2">
    <location>
        <begin position="44"/>
        <end position="288"/>
    </location>
</feature>
<accession>A0ABV3FWD5</accession>
<dbReference type="PANTHER" id="PTHR37981">
    <property type="entry name" value="LIPASE 2"/>
    <property type="match status" value="1"/>
</dbReference>
<protein>
    <submittedName>
        <fullName evidence="3">SGNH/GDSL hydrolase family protein</fullName>
        <ecNumber evidence="3">3.1.-.-</ecNumber>
    </submittedName>
</protein>
<dbReference type="EC" id="3.1.-.-" evidence="3"/>
<dbReference type="PROSITE" id="PS51257">
    <property type="entry name" value="PROKAR_LIPOPROTEIN"/>
    <property type="match status" value="1"/>
</dbReference>
<dbReference type="InterPro" id="IPR013830">
    <property type="entry name" value="SGNH_hydro"/>
</dbReference>
<comment type="caution">
    <text evidence="3">The sequence shown here is derived from an EMBL/GenBank/DDBJ whole genome shotgun (WGS) entry which is preliminary data.</text>
</comment>
<feature type="signal peptide" evidence="1">
    <location>
        <begin position="1"/>
        <end position="30"/>
    </location>
</feature>
<dbReference type="Gene3D" id="3.40.50.1110">
    <property type="entry name" value="SGNH hydrolase"/>
    <property type="match status" value="1"/>
</dbReference>
<dbReference type="EMBL" id="JBFAKC010000007">
    <property type="protein sequence ID" value="MEV0709623.1"/>
    <property type="molecule type" value="Genomic_DNA"/>
</dbReference>
<name>A0ABV3FWD5_9NOCA</name>
<feature type="chain" id="PRO_5047379624" evidence="1">
    <location>
        <begin position="31"/>
        <end position="301"/>
    </location>
</feature>
<evidence type="ECO:0000313" key="3">
    <source>
        <dbReference type="EMBL" id="MEV0709623.1"/>
    </source>
</evidence>
<dbReference type="PANTHER" id="PTHR37981:SF1">
    <property type="entry name" value="SGNH HYDROLASE-TYPE ESTERASE DOMAIN-CONTAINING PROTEIN"/>
    <property type="match status" value="1"/>
</dbReference>
<dbReference type="Pfam" id="PF13472">
    <property type="entry name" value="Lipase_GDSL_2"/>
    <property type="match status" value="1"/>
</dbReference>
<dbReference type="InterPro" id="IPR036514">
    <property type="entry name" value="SGNH_hydro_sf"/>
</dbReference>
<organism evidence="3 4">
    <name type="scientific">Nocardia aurea</name>
    <dbReference type="NCBI Taxonomy" id="2144174"/>
    <lineage>
        <taxon>Bacteria</taxon>
        <taxon>Bacillati</taxon>
        <taxon>Actinomycetota</taxon>
        <taxon>Actinomycetes</taxon>
        <taxon>Mycobacteriales</taxon>
        <taxon>Nocardiaceae</taxon>
        <taxon>Nocardia</taxon>
    </lineage>
</organism>
<evidence type="ECO:0000256" key="1">
    <source>
        <dbReference type="SAM" id="SignalP"/>
    </source>
</evidence>
<keyword evidence="3" id="KW-0378">Hydrolase</keyword>
<dbReference type="SUPFAM" id="SSF52266">
    <property type="entry name" value="SGNH hydrolase"/>
    <property type="match status" value="1"/>
</dbReference>
<evidence type="ECO:0000259" key="2">
    <source>
        <dbReference type="Pfam" id="PF13472"/>
    </source>
</evidence>
<reference evidence="3 4" key="1">
    <citation type="submission" date="2024-06" db="EMBL/GenBank/DDBJ databases">
        <title>The Natural Products Discovery Center: Release of the First 8490 Sequenced Strains for Exploring Actinobacteria Biosynthetic Diversity.</title>
        <authorList>
            <person name="Kalkreuter E."/>
            <person name="Kautsar S.A."/>
            <person name="Yang D."/>
            <person name="Bader C.D."/>
            <person name="Teijaro C.N."/>
            <person name="Fluegel L."/>
            <person name="Davis C.M."/>
            <person name="Simpson J.R."/>
            <person name="Lauterbach L."/>
            <person name="Steele A.D."/>
            <person name="Gui C."/>
            <person name="Meng S."/>
            <person name="Li G."/>
            <person name="Viehrig K."/>
            <person name="Ye F."/>
            <person name="Su P."/>
            <person name="Kiefer A.F."/>
            <person name="Nichols A."/>
            <person name="Cepeda A.J."/>
            <person name="Yan W."/>
            <person name="Fan B."/>
            <person name="Jiang Y."/>
            <person name="Adhikari A."/>
            <person name="Zheng C.-J."/>
            <person name="Schuster L."/>
            <person name="Cowan T.M."/>
            <person name="Smanski M.J."/>
            <person name="Chevrette M.G."/>
            <person name="De Carvalho L.P.S."/>
            <person name="Shen B."/>
        </authorList>
    </citation>
    <scope>NUCLEOTIDE SEQUENCE [LARGE SCALE GENOMIC DNA]</scope>
    <source>
        <strain evidence="3 4">NPDC050403</strain>
    </source>
</reference>
<evidence type="ECO:0000313" key="4">
    <source>
        <dbReference type="Proteomes" id="UP001551695"/>
    </source>
</evidence>
<keyword evidence="1" id="KW-0732">Signal</keyword>
<keyword evidence="4" id="KW-1185">Reference proteome</keyword>
<dbReference type="InterPro" id="IPR037460">
    <property type="entry name" value="SEST-like"/>
</dbReference>
<proteinExistence type="predicted"/>
<dbReference type="CDD" id="cd01823">
    <property type="entry name" value="SEST_like"/>
    <property type="match status" value="1"/>
</dbReference>
<dbReference type="RefSeq" id="WP_357785284.1">
    <property type="nucleotide sequence ID" value="NZ_JBFAKC010000007.1"/>
</dbReference>
<gene>
    <name evidence="3" type="ORF">AB0I48_18835</name>
</gene>
<dbReference type="GO" id="GO:0016787">
    <property type="term" value="F:hydrolase activity"/>
    <property type="evidence" value="ECO:0007669"/>
    <property type="project" value="UniProtKB-KW"/>
</dbReference>